<dbReference type="KEGG" id="cluj:IAU68_01185"/>
<keyword evidence="6" id="KW-1185">Reference proteome</keyword>
<feature type="transmembrane region" description="Helical" evidence="2">
    <location>
        <begin position="127"/>
        <end position="146"/>
    </location>
</feature>
<evidence type="ECO:0000313" key="5">
    <source>
        <dbReference type="Proteomes" id="UP000516235"/>
    </source>
</evidence>
<gene>
    <name evidence="3" type="ORF">H7348_09905</name>
    <name evidence="4" type="ORF">IAU68_01185</name>
</gene>
<feature type="region of interest" description="Disordered" evidence="1">
    <location>
        <begin position="1"/>
        <end position="29"/>
    </location>
</feature>
<feature type="transmembrane region" description="Helical" evidence="2">
    <location>
        <begin position="152"/>
        <end position="178"/>
    </location>
</feature>
<dbReference type="EMBL" id="CP061032">
    <property type="protein sequence ID" value="QNP90440.1"/>
    <property type="molecule type" value="Genomic_DNA"/>
</dbReference>
<evidence type="ECO:0000313" key="3">
    <source>
        <dbReference type="EMBL" id="MBC3179612.1"/>
    </source>
</evidence>
<dbReference type="Proteomes" id="UP000642876">
    <property type="component" value="Unassembled WGS sequence"/>
</dbReference>
<reference evidence="5 6" key="1">
    <citation type="submission" date="2020-08" db="EMBL/GenBank/DDBJ databases">
        <title>novel species in genus Corynebacterium.</title>
        <authorList>
            <person name="Zhang G."/>
        </authorList>
    </citation>
    <scope>NUCLEOTIDE SEQUENCE [LARGE SCALE GENOMIC DNA]</scope>
    <source>
        <strain evidence="5 6">zg-917</strain>
        <strain evidence="4">Zg-917</strain>
    </source>
</reference>
<accession>A0A7H0JZH4</accession>
<proteinExistence type="predicted"/>
<keyword evidence="2" id="KW-0812">Transmembrane</keyword>
<dbReference type="EMBL" id="JACMYE010000008">
    <property type="protein sequence ID" value="MBC3179612.1"/>
    <property type="molecule type" value="Genomic_DNA"/>
</dbReference>
<evidence type="ECO:0000313" key="6">
    <source>
        <dbReference type="Proteomes" id="UP000642876"/>
    </source>
</evidence>
<organism evidence="4 5">
    <name type="scientific">Corynebacterium lujinxingii</name>
    <dbReference type="NCBI Taxonomy" id="2763010"/>
    <lineage>
        <taxon>Bacteria</taxon>
        <taxon>Bacillati</taxon>
        <taxon>Actinomycetota</taxon>
        <taxon>Actinomycetes</taxon>
        <taxon>Mycobacteriales</taxon>
        <taxon>Corynebacteriaceae</taxon>
        <taxon>Corynebacterium</taxon>
    </lineage>
</organism>
<keyword evidence="2" id="KW-1133">Transmembrane helix</keyword>
<feature type="transmembrane region" description="Helical" evidence="2">
    <location>
        <begin position="90"/>
        <end position="115"/>
    </location>
</feature>
<evidence type="ECO:0000256" key="2">
    <source>
        <dbReference type="SAM" id="Phobius"/>
    </source>
</evidence>
<sequence length="196" mass="21075">MVSLPPVNPQSPSHVDTDAVAEGVKKPSGPPEPVRLMVRCWAVMLIGELIHQILTVVFSFADPAPLREAAKEQAKASGDEVSDGLLNMGVYGAIVFMGLIQLAVLLLFVFALRAVKTQGSWAANARRLLQIFAAFFAIRMLTLFMMQPASTAIPVVFYGIDGVVQIILGVAGILGIVYSTDKASVDWVEPQAKKEP</sequence>
<name>A0A7H0JZH4_9CORY</name>
<evidence type="ECO:0000313" key="4">
    <source>
        <dbReference type="EMBL" id="QNP90440.1"/>
    </source>
</evidence>
<protein>
    <submittedName>
        <fullName evidence="4">Uncharacterized protein</fullName>
    </submittedName>
</protein>
<evidence type="ECO:0000256" key="1">
    <source>
        <dbReference type="SAM" id="MobiDB-lite"/>
    </source>
</evidence>
<dbReference type="AlphaFoldDB" id="A0A7H0JZH4"/>
<keyword evidence="2" id="KW-0472">Membrane</keyword>
<dbReference type="RefSeq" id="WP_171193257.1">
    <property type="nucleotide sequence ID" value="NZ_CP061032.1"/>
</dbReference>
<dbReference type="Proteomes" id="UP000516235">
    <property type="component" value="Chromosome"/>
</dbReference>